<dbReference type="eggNOG" id="COG3522">
    <property type="taxonomic scope" value="Bacteria"/>
</dbReference>
<dbReference type="AlphaFoldDB" id="I0HTN3"/>
<evidence type="ECO:0008006" key="3">
    <source>
        <dbReference type="Google" id="ProtNLM"/>
    </source>
</evidence>
<dbReference type="HOGENOM" id="CLU_031690_3_1_4"/>
<gene>
    <name evidence="1" type="ordered locus">RGE_30310</name>
</gene>
<name>I0HTN3_RUBGI</name>
<dbReference type="NCBIfam" id="TIGR03353">
    <property type="entry name" value="VI_chp_4"/>
    <property type="match status" value="1"/>
</dbReference>
<protein>
    <recommendedName>
        <fullName evidence="3">Type VI secretion system protein ImpJ</fullName>
    </recommendedName>
</protein>
<dbReference type="PANTHER" id="PTHR35566:SF1">
    <property type="entry name" value="TYPE VI SECRETION SYSTEM BASEPLATE COMPONENT TSSK1"/>
    <property type="match status" value="1"/>
</dbReference>
<sequence>MIPSAKILWGEGLFLRPQHFQRQDAYHEARLAQAMRWLRPHAWGLAALELDEDALATGLLRVLALQAVMPDGEIVCAPRDDELPEPVPLEASPAAAMTWELVLEPMRADAANYAAGEDRRLAARYAAHTTEARDWFTGAPEADLVVLRRRPRLQPASGTVAGLPLLRLCRSPAGWALDRDFVPPALVLAGAPALLALQRRMNERLRARLATLQGLRLGTAGLGADGRTADASALALAQAAGSACARLARLGPDSAPERLFGALLELAGALTAFAAEPSQELPAYLHADAGPGFAMLEALLRERLEAVASARWVDIVFDETRPSLRVARLDAAVPGPGGALYLSARAEMPLAALIEAVPARLKLGAPDDLDRLVHSAVAGVRLVHAAQWPAALPLAPGACCFLVEPQGPWYERLLQARALAVHVPDGLPGLRLGLHALLG</sequence>
<reference evidence="1 2" key="1">
    <citation type="journal article" date="2012" name="J. Bacteriol.">
        <title>Complete genome sequence of phototrophic betaproteobacterium Rubrivivax gelatinosus IL144.</title>
        <authorList>
            <person name="Nagashima S."/>
            <person name="Kamimura A."/>
            <person name="Shimizu T."/>
            <person name="Nakamura-isaki S."/>
            <person name="Aono E."/>
            <person name="Sakamoto K."/>
            <person name="Ichikawa N."/>
            <person name="Nakazawa H."/>
            <person name="Sekine M."/>
            <person name="Yamazaki S."/>
            <person name="Fujita N."/>
            <person name="Shimada K."/>
            <person name="Hanada S."/>
            <person name="Nagashima K.V.P."/>
        </authorList>
    </citation>
    <scope>NUCLEOTIDE SEQUENCE [LARGE SCALE GENOMIC DNA]</scope>
    <source>
        <strain evidence="2">NBRC 100245 / IL144</strain>
    </source>
</reference>
<dbReference type="PATRIC" id="fig|983917.3.peg.2953"/>
<dbReference type="PANTHER" id="PTHR35566">
    <property type="entry name" value="BLR3599 PROTEIN"/>
    <property type="match status" value="1"/>
</dbReference>
<dbReference type="KEGG" id="rge:RGE_30310"/>
<dbReference type="STRING" id="983917.RGE_30310"/>
<evidence type="ECO:0000313" key="2">
    <source>
        <dbReference type="Proteomes" id="UP000007883"/>
    </source>
</evidence>
<dbReference type="Pfam" id="PF05936">
    <property type="entry name" value="T6SS_VasE"/>
    <property type="match status" value="1"/>
</dbReference>
<keyword evidence="2" id="KW-1185">Reference proteome</keyword>
<dbReference type="Proteomes" id="UP000007883">
    <property type="component" value="Chromosome"/>
</dbReference>
<evidence type="ECO:0000313" key="1">
    <source>
        <dbReference type="EMBL" id="BAL96370.1"/>
    </source>
</evidence>
<dbReference type="EMBL" id="AP012320">
    <property type="protein sequence ID" value="BAL96370.1"/>
    <property type="molecule type" value="Genomic_DNA"/>
</dbReference>
<accession>I0HTN3</accession>
<dbReference type="RefSeq" id="WP_014429231.1">
    <property type="nucleotide sequence ID" value="NC_017075.1"/>
</dbReference>
<dbReference type="InterPro" id="IPR010263">
    <property type="entry name" value="T6SS_TssK"/>
</dbReference>
<proteinExistence type="predicted"/>
<organism evidence="1 2">
    <name type="scientific">Rubrivivax gelatinosus (strain NBRC 100245 / IL144)</name>
    <dbReference type="NCBI Taxonomy" id="983917"/>
    <lineage>
        <taxon>Bacteria</taxon>
        <taxon>Pseudomonadati</taxon>
        <taxon>Pseudomonadota</taxon>
        <taxon>Betaproteobacteria</taxon>
        <taxon>Burkholderiales</taxon>
        <taxon>Sphaerotilaceae</taxon>
        <taxon>Rubrivivax</taxon>
    </lineage>
</organism>